<evidence type="ECO:0000256" key="2">
    <source>
        <dbReference type="SAM" id="SignalP"/>
    </source>
</evidence>
<sequence length="108" mass="11661">MARRFGVLAIFAVLAAVLFMQHPPHAGVEPRAKTSEKTEETVQLSARRHLAGAADGAEPSDGIVPGMPLLGRDDAVRDRPADENARRAVRVQHNGISQPLDLLPVLRI</sequence>
<evidence type="ECO:0000313" key="3">
    <source>
        <dbReference type="EMBL" id="ALG11496.1"/>
    </source>
</evidence>
<dbReference type="EMBL" id="CP012752">
    <property type="protein sequence ID" value="ALG11496.1"/>
    <property type="molecule type" value="Genomic_DNA"/>
</dbReference>
<feature type="compositionally biased region" description="Basic and acidic residues" evidence="1">
    <location>
        <begin position="71"/>
        <end position="86"/>
    </location>
</feature>
<feature type="compositionally biased region" description="Basic and acidic residues" evidence="1">
    <location>
        <begin position="28"/>
        <end position="40"/>
    </location>
</feature>
<dbReference type="OrthoDB" id="9850501at2"/>
<dbReference type="STRING" id="860235.AOZ06_35655"/>
<evidence type="ECO:0000313" key="4">
    <source>
        <dbReference type="Proteomes" id="UP000063699"/>
    </source>
</evidence>
<accession>A0A0N9I1P9</accession>
<dbReference type="AlphaFoldDB" id="A0A0N9I1P9"/>
<keyword evidence="4" id="KW-1185">Reference proteome</keyword>
<proteinExistence type="predicted"/>
<dbReference type="Proteomes" id="UP000063699">
    <property type="component" value="Chromosome"/>
</dbReference>
<organism evidence="3 4">
    <name type="scientific">Kibdelosporangium phytohabitans</name>
    <dbReference type="NCBI Taxonomy" id="860235"/>
    <lineage>
        <taxon>Bacteria</taxon>
        <taxon>Bacillati</taxon>
        <taxon>Actinomycetota</taxon>
        <taxon>Actinomycetes</taxon>
        <taxon>Pseudonocardiales</taxon>
        <taxon>Pseudonocardiaceae</taxon>
        <taxon>Kibdelosporangium</taxon>
    </lineage>
</organism>
<protein>
    <submittedName>
        <fullName evidence="3">Uncharacterized protein</fullName>
    </submittedName>
</protein>
<evidence type="ECO:0000256" key="1">
    <source>
        <dbReference type="SAM" id="MobiDB-lite"/>
    </source>
</evidence>
<gene>
    <name evidence="3" type="ORF">AOZ06_35655</name>
</gene>
<feature type="signal peptide" evidence="2">
    <location>
        <begin position="1"/>
        <end position="26"/>
    </location>
</feature>
<reference evidence="3 4" key="1">
    <citation type="submission" date="2015-07" db="EMBL/GenBank/DDBJ databases">
        <title>Genome sequencing of Kibdelosporangium phytohabitans.</title>
        <authorList>
            <person name="Qin S."/>
            <person name="Xing K."/>
        </authorList>
    </citation>
    <scope>NUCLEOTIDE SEQUENCE [LARGE SCALE GENOMIC DNA]</scope>
    <source>
        <strain evidence="3 4">KLBMP1111</strain>
    </source>
</reference>
<feature type="chain" id="PRO_5006035742" evidence="2">
    <location>
        <begin position="27"/>
        <end position="108"/>
    </location>
</feature>
<dbReference type="RefSeq" id="WP_054293397.1">
    <property type="nucleotide sequence ID" value="NZ_CP012752.1"/>
</dbReference>
<keyword evidence="2" id="KW-0732">Signal</keyword>
<name>A0A0N9I1P9_9PSEU</name>
<feature type="region of interest" description="Disordered" evidence="1">
    <location>
        <begin position="25"/>
        <end position="86"/>
    </location>
</feature>
<dbReference type="KEGG" id="kphy:AOZ06_35655"/>